<keyword evidence="5" id="KW-0325">Glycoprotein</keyword>
<evidence type="ECO:0000256" key="7">
    <source>
        <dbReference type="SAM" id="Phobius"/>
    </source>
</evidence>
<protein>
    <recommendedName>
        <fullName evidence="10">Gamma-interferon-inducible lysosomal thiol reductase</fullName>
    </recommendedName>
</protein>
<keyword evidence="7" id="KW-0472">Membrane</keyword>
<evidence type="ECO:0000256" key="2">
    <source>
        <dbReference type="ARBA" id="ARBA00005679"/>
    </source>
</evidence>
<evidence type="ECO:0000256" key="6">
    <source>
        <dbReference type="SAM" id="MobiDB-lite"/>
    </source>
</evidence>
<evidence type="ECO:0008006" key="10">
    <source>
        <dbReference type="Google" id="ProtNLM"/>
    </source>
</evidence>
<dbReference type="EMBL" id="MNBE01000697">
    <property type="protein sequence ID" value="OKO96916.1"/>
    <property type="molecule type" value="Genomic_DNA"/>
</dbReference>
<keyword evidence="9" id="KW-1185">Reference proteome</keyword>
<dbReference type="GO" id="GO:0016671">
    <property type="term" value="F:oxidoreductase activity, acting on a sulfur group of donors, disulfide as acceptor"/>
    <property type="evidence" value="ECO:0007669"/>
    <property type="project" value="InterPro"/>
</dbReference>
<dbReference type="OrthoDB" id="958254at2759"/>
<feature type="transmembrane region" description="Helical" evidence="7">
    <location>
        <begin position="33"/>
        <end position="50"/>
    </location>
</feature>
<evidence type="ECO:0000256" key="1">
    <source>
        <dbReference type="ARBA" id="ARBA00004613"/>
    </source>
</evidence>
<dbReference type="Pfam" id="PF03227">
    <property type="entry name" value="GILT"/>
    <property type="match status" value="1"/>
</dbReference>
<feature type="region of interest" description="Disordered" evidence="6">
    <location>
        <begin position="81"/>
        <end position="107"/>
    </location>
</feature>
<proteinExistence type="inferred from homology"/>
<dbReference type="InterPro" id="IPR004911">
    <property type="entry name" value="Interferon-induced_GILT"/>
</dbReference>
<organism evidence="8 9">
    <name type="scientific">Penicillium subrubescens</name>
    <dbReference type="NCBI Taxonomy" id="1316194"/>
    <lineage>
        <taxon>Eukaryota</taxon>
        <taxon>Fungi</taxon>
        <taxon>Dikarya</taxon>
        <taxon>Ascomycota</taxon>
        <taxon>Pezizomycotina</taxon>
        <taxon>Eurotiomycetes</taxon>
        <taxon>Eurotiomycetidae</taxon>
        <taxon>Eurotiales</taxon>
        <taxon>Aspergillaceae</taxon>
        <taxon>Penicillium</taxon>
    </lineage>
</organism>
<evidence type="ECO:0000256" key="5">
    <source>
        <dbReference type="ARBA" id="ARBA00023180"/>
    </source>
</evidence>
<dbReference type="STRING" id="1316194.A0A1Q5T9I6"/>
<evidence type="ECO:0000256" key="4">
    <source>
        <dbReference type="ARBA" id="ARBA00022729"/>
    </source>
</evidence>
<accession>A0A1Q5T9I6</accession>
<dbReference type="GO" id="GO:0005576">
    <property type="term" value="C:extracellular region"/>
    <property type="evidence" value="ECO:0007669"/>
    <property type="project" value="UniProtKB-SubCell"/>
</dbReference>
<keyword evidence="4" id="KW-0732">Signal</keyword>
<keyword evidence="7" id="KW-0812">Transmembrane</keyword>
<keyword evidence="3" id="KW-0964">Secreted</keyword>
<comment type="similarity">
    <text evidence="2">Belongs to the GILT family.</text>
</comment>
<name>A0A1Q5T9I6_9EURO</name>
<keyword evidence="7" id="KW-1133">Transmembrane helix</keyword>
<sequence>MSTLPLHKEDAFEGSEKPRWADPRPRPSRNTMIWRYCVVISFLVCYYLLLRPTEAPCMSLNCSHKCDATACTAPDASMETFSSLDSDQSQNENIEQDQHYKQPSASQRPLVISTELVENRIPLEAHIMSKCPDAKDCLQKLVLPAMEQVSDKVDFKLSFIASVSKESSEIECMHGPGECIGDMLILCAANLPFPPAADESLLPISYPRTPIIRSLGFANCLINGYKYIPDRSFIHECAMEHGIDFDALNRCASQQDDNPSGGGQGDSPLSGVVLLRESALHSQDLGVRTSCTVRLDESVWCVRDGGEWKDCAQNGDGANPQTLIDQVNKLWEERN</sequence>
<gene>
    <name evidence="8" type="ORF">PENSUB_10470</name>
</gene>
<dbReference type="PANTHER" id="PTHR13234:SF8">
    <property type="entry name" value="GAMMA-INTERFERON-INDUCIBLE LYSOSOMAL THIOL REDUCTASE"/>
    <property type="match status" value="1"/>
</dbReference>
<reference evidence="8 9" key="1">
    <citation type="submission" date="2016-10" db="EMBL/GenBank/DDBJ databases">
        <title>Genome sequence of the ascomycete fungus Penicillium subrubescens.</title>
        <authorList>
            <person name="De Vries R.P."/>
            <person name="Peng M."/>
            <person name="Dilokpimol A."/>
            <person name="Hilden K."/>
            <person name="Makela M.R."/>
            <person name="Grigoriev I."/>
            <person name="Riley R."/>
            <person name="Granchi Z."/>
        </authorList>
    </citation>
    <scope>NUCLEOTIDE SEQUENCE [LARGE SCALE GENOMIC DNA]</scope>
    <source>
        <strain evidence="8 9">CBS 132785</strain>
    </source>
</reference>
<evidence type="ECO:0000256" key="3">
    <source>
        <dbReference type="ARBA" id="ARBA00022525"/>
    </source>
</evidence>
<dbReference type="AlphaFoldDB" id="A0A1Q5T9I6"/>
<feature type="compositionally biased region" description="Polar residues" evidence="6">
    <location>
        <begin position="81"/>
        <end position="93"/>
    </location>
</feature>
<dbReference type="Proteomes" id="UP000186955">
    <property type="component" value="Unassembled WGS sequence"/>
</dbReference>
<comment type="caution">
    <text evidence="8">The sequence shown here is derived from an EMBL/GenBank/DDBJ whole genome shotgun (WGS) entry which is preliminary data.</text>
</comment>
<dbReference type="PANTHER" id="PTHR13234">
    <property type="entry name" value="GAMMA-INTERFERON INDUCIBLE LYSOSOMAL THIOL REDUCTASE GILT"/>
    <property type="match status" value="1"/>
</dbReference>
<evidence type="ECO:0000313" key="9">
    <source>
        <dbReference type="Proteomes" id="UP000186955"/>
    </source>
</evidence>
<feature type="region of interest" description="Disordered" evidence="6">
    <location>
        <begin position="1"/>
        <end position="25"/>
    </location>
</feature>
<comment type="subcellular location">
    <subcellularLocation>
        <location evidence="1">Secreted</location>
    </subcellularLocation>
</comment>
<evidence type="ECO:0000313" key="8">
    <source>
        <dbReference type="EMBL" id="OKO96916.1"/>
    </source>
</evidence>